<gene>
    <name evidence="1" type="ORF">H9623_17970</name>
</gene>
<evidence type="ECO:0000313" key="1">
    <source>
        <dbReference type="EMBL" id="MBE7702181.1"/>
    </source>
</evidence>
<protein>
    <recommendedName>
        <fullName evidence="3">AsnC family protein</fullName>
    </recommendedName>
</protein>
<dbReference type="RefSeq" id="WP_193721385.1">
    <property type="nucleotide sequence ID" value="NZ_JACSPN010000035.1"/>
</dbReference>
<sequence length="53" mass="5877">MAEAEAHMDALRDERAAIIRELRSAGATWLNVADVLGVTKQRAHKLGRDHDIP</sequence>
<keyword evidence="2" id="KW-1185">Reference proteome</keyword>
<accession>A0A9D5UDU9</accession>
<proteinExistence type="predicted"/>
<reference evidence="1 2" key="1">
    <citation type="submission" date="2020-08" db="EMBL/GenBank/DDBJ databases">
        <title>A Genomic Blueprint of the Chicken Gut Microbiome.</title>
        <authorList>
            <person name="Gilroy R."/>
            <person name="Ravi A."/>
            <person name="Getino M."/>
            <person name="Pursley I."/>
            <person name="Horton D.L."/>
            <person name="Alikhan N.-F."/>
            <person name="Baker D."/>
            <person name="Gharbi K."/>
            <person name="Hall N."/>
            <person name="Watson M."/>
            <person name="Adriaenssens E.M."/>
            <person name="Foster-Nyarko E."/>
            <person name="Jarju S."/>
            <person name="Secka A."/>
            <person name="Antonio M."/>
            <person name="Oren A."/>
            <person name="Chaudhuri R."/>
            <person name="La Ragione R.M."/>
            <person name="Hildebrand F."/>
            <person name="Pallen M.J."/>
        </authorList>
    </citation>
    <scope>NUCLEOTIDE SEQUENCE [LARGE SCALE GENOMIC DNA]</scope>
    <source>
        <strain evidence="1 2">Sa1BUA8</strain>
    </source>
</reference>
<dbReference type="AlphaFoldDB" id="A0A9D5UDU9"/>
<comment type="caution">
    <text evidence="1">The sequence shown here is derived from an EMBL/GenBank/DDBJ whole genome shotgun (WGS) entry which is preliminary data.</text>
</comment>
<dbReference type="EMBL" id="JACSPN010000035">
    <property type="protein sequence ID" value="MBE7702181.1"/>
    <property type="molecule type" value="Genomic_DNA"/>
</dbReference>
<name>A0A9D5UDU9_9CELL</name>
<dbReference type="Proteomes" id="UP000822993">
    <property type="component" value="Unassembled WGS sequence"/>
</dbReference>
<organism evidence="1 2">
    <name type="scientific">Oerskovia douganii</name>
    <dbReference type="NCBI Taxonomy" id="2762210"/>
    <lineage>
        <taxon>Bacteria</taxon>
        <taxon>Bacillati</taxon>
        <taxon>Actinomycetota</taxon>
        <taxon>Actinomycetes</taxon>
        <taxon>Micrococcales</taxon>
        <taxon>Cellulomonadaceae</taxon>
        <taxon>Oerskovia</taxon>
    </lineage>
</organism>
<evidence type="ECO:0000313" key="2">
    <source>
        <dbReference type="Proteomes" id="UP000822993"/>
    </source>
</evidence>
<evidence type="ECO:0008006" key="3">
    <source>
        <dbReference type="Google" id="ProtNLM"/>
    </source>
</evidence>